<keyword evidence="4" id="KW-1185">Reference proteome</keyword>
<keyword evidence="1" id="KW-0472">Membrane</keyword>
<protein>
    <recommendedName>
        <fullName evidence="2">YhdP central domain-containing protein</fullName>
    </recommendedName>
</protein>
<feature type="transmembrane region" description="Helical" evidence="1">
    <location>
        <begin position="21"/>
        <end position="41"/>
    </location>
</feature>
<evidence type="ECO:0000256" key="1">
    <source>
        <dbReference type="SAM" id="Phobius"/>
    </source>
</evidence>
<reference evidence="3 4" key="1">
    <citation type="submission" date="2021-01" db="EMBL/GenBank/DDBJ databases">
        <title>Draft genomes of Rhodovulum sulfidophilum.</title>
        <authorList>
            <person name="Guzman M.S."/>
        </authorList>
    </citation>
    <scope>NUCLEOTIDE SEQUENCE [LARGE SCALE GENOMIC DNA]</scope>
    <source>
        <strain evidence="3 4">AB35</strain>
    </source>
</reference>
<keyword evidence="1" id="KW-0812">Transmembrane</keyword>
<keyword evidence="1" id="KW-1133">Transmembrane helix</keyword>
<feature type="domain" description="YhdP central" evidence="2">
    <location>
        <begin position="416"/>
        <end position="766"/>
    </location>
</feature>
<dbReference type="EMBL" id="JAESJJ010000006">
    <property type="protein sequence ID" value="MBL3608642.1"/>
    <property type="molecule type" value="Genomic_DNA"/>
</dbReference>
<name>A0ABS1RRE1_RHOSU</name>
<dbReference type="RefSeq" id="WP_202248377.1">
    <property type="nucleotide sequence ID" value="NZ_JAESJJ010000006.1"/>
</dbReference>
<comment type="caution">
    <text evidence="3">The sequence shown here is derived from an EMBL/GenBank/DDBJ whole genome shotgun (WGS) entry which is preliminary data.</text>
</comment>
<proteinExistence type="predicted"/>
<gene>
    <name evidence="3" type="ORF">JMM60_07450</name>
</gene>
<accession>A0ABS1RRE1</accession>
<evidence type="ECO:0000259" key="2">
    <source>
        <dbReference type="Pfam" id="PF13116"/>
    </source>
</evidence>
<organism evidence="3 4">
    <name type="scientific">Rhodovulum sulfidophilum</name>
    <name type="common">Rhodobacter sulfidophilus</name>
    <dbReference type="NCBI Taxonomy" id="35806"/>
    <lineage>
        <taxon>Bacteria</taxon>
        <taxon>Pseudomonadati</taxon>
        <taxon>Pseudomonadota</taxon>
        <taxon>Alphaproteobacteria</taxon>
        <taxon>Rhodobacterales</taxon>
        <taxon>Paracoccaceae</taxon>
        <taxon>Rhodovulum</taxon>
    </lineage>
</organism>
<evidence type="ECO:0000313" key="3">
    <source>
        <dbReference type="EMBL" id="MBL3608642.1"/>
    </source>
</evidence>
<dbReference type="Pfam" id="PF13116">
    <property type="entry name" value="YhdP"/>
    <property type="match status" value="1"/>
</dbReference>
<sequence length="1090" mass="112536">MSERESPSDGSGRPPHQRLGLGLLLGLAMLAGALGLAALVLTERMLVLPDWAVARVEARVNAEISPLMLGLDSVGLRLSRSEAPLVRLGGVTLTDAAGREVLRLPRAEARLDARALLGRRLEVSHLALTGAEVTLRRGADGRIDLALGGTGAPLGIGGSLAEILDQIDRSFDAPALAPLRSVSVEGLALTYVDARADRTWRVENGLMTLDQTAESVVAQAFFSLRGAGAVASEFAFGFTSFRGSPAARLSAGFSDVPSADIATQSPALAPLALIEAPISGAMRSEIDESGRIGDLTAALEIGQGALTPPGGAAPIRFDSAQSQFTYDAREGRIELSRISLDTAALRLAGKGHADLVAPGGGWPEALVAQLRFGEVGLDPDGLFESPAAFPGGALDIKIALDPFEAEIGQLVLSDEEGSYRASGRVRALPGGWDLTMSADLDSIDHRRLLALWPVGMAKGARDWLSANLQGGVLYDAHLGLRRSPGGPSRLALGARIRDAVVRFLPEFPPLRDGRGYLAIEDRRLTVSAEGGRVEAPEGGPVTVAGSTMEIPDLAADPVEAVFALKTEGTIPAALSLIDLPPLTLARRAKLPAHPAEGRARMAVGLRLPLIRDLPIEKVGYRVAGVLEDVVSETLVPGRRLSAPRLDLRADDEEVSVSGAAALDGVPLRARWSRAMTGSAASAITGTVELSERANKAFGLGLPEGSLSGATRGTFTLDLAPGAPPKLDLSSDLTGLGLRLDAVGWSKPAARAGQLTLRASLGETPAVERLSLEAPGLSAEGQVSLRPGGGLDTAQFSQVRLGGWLDAAVTLTGQGADRPPAVAVTGGSADLAAMPQRFGAGGGGAVDGTVAIALDRVRVGNGLQLTGVRGQLSGSSGGFEARVAGRAPISVSLMPARSGMAVRVRSADAGAVLGAAGIYGRASGGTLDLVLNPTGKAGHYDGNARIANLRVGGTPVTVELLSAISVIGILELLDGDGLSFSDVEAQFRLVPGAVEIREGSAIGPSLGVSLQGVYLTGSKRMDFRGVLSPVYMFNGIGSVLTRKGEGLLGFNFSLKGDPADPEVGVNPLSILTPGMFRELFRSPAPRLKEAP</sequence>
<dbReference type="InterPro" id="IPR025263">
    <property type="entry name" value="YhdP_central"/>
</dbReference>
<dbReference type="Proteomes" id="UP000604473">
    <property type="component" value="Unassembled WGS sequence"/>
</dbReference>
<evidence type="ECO:0000313" key="4">
    <source>
        <dbReference type="Proteomes" id="UP000604473"/>
    </source>
</evidence>